<reference evidence="1 2" key="1">
    <citation type="submission" date="2019-11" db="EMBL/GenBank/DDBJ databases">
        <title>Comparative genomics of hydrocarbon-degrading Desulfosarcina strains.</title>
        <authorList>
            <person name="Watanabe M."/>
            <person name="Kojima H."/>
            <person name="Fukui M."/>
        </authorList>
    </citation>
    <scope>NUCLEOTIDE SEQUENCE [LARGE SCALE GENOMIC DNA]</scope>
    <source>
        <strain evidence="1 2">PL12</strain>
    </source>
</reference>
<sequence length="74" mass="8509">MKFHFDNGRKLKNITAPVIIIHSMEDDYIPFIHAHKLFDSASDPKFMLKTTGSHLEPFDDQKTVLSMLMGYLAL</sequence>
<evidence type="ECO:0008006" key="3">
    <source>
        <dbReference type="Google" id="ProtNLM"/>
    </source>
</evidence>
<protein>
    <recommendedName>
        <fullName evidence="3">Serine aminopeptidase S33 domain-containing protein</fullName>
    </recommendedName>
</protein>
<evidence type="ECO:0000313" key="2">
    <source>
        <dbReference type="Proteomes" id="UP000427906"/>
    </source>
</evidence>
<gene>
    <name evidence="1" type="ORF">DSCA_29380</name>
</gene>
<name>A0A5K7YJG5_9BACT</name>
<dbReference type="Gene3D" id="3.40.50.1820">
    <property type="entry name" value="alpha/beta hydrolase"/>
    <property type="match status" value="1"/>
</dbReference>
<keyword evidence="2" id="KW-1185">Reference proteome</keyword>
<evidence type="ECO:0000313" key="1">
    <source>
        <dbReference type="EMBL" id="BBO69008.1"/>
    </source>
</evidence>
<dbReference type="Proteomes" id="UP000427906">
    <property type="component" value="Chromosome"/>
</dbReference>
<dbReference type="InterPro" id="IPR029058">
    <property type="entry name" value="AB_hydrolase_fold"/>
</dbReference>
<dbReference type="AlphaFoldDB" id="A0A5K7YJG5"/>
<proteinExistence type="predicted"/>
<accession>A0A5K7YJG5</accession>
<dbReference type="EMBL" id="AP021874">
    <property type="protein sequence ID" value="BBO69008.1"/>
    <property type="molecule type" value="Genomic_DNA"/>
</dbReference>
<dbReference type="KEGG" id="dalk:DSCA_29380"/>
<dbReference type="SUPFAM" id="SSF53474">
    <property type="entry name" value="alpha/beta-Hydrolases"/>
    <property type="match status" value="1"/>
</dbReference>
<organism evidence="1 2">
    <name type="scientific">Desulfosarcina alkanivorans</name>
    <dbReference type="NCBI Taxonomy" id="571177"/>
    <lineage>
        <taxon>Bacteria</taxon>
        <taxon>Pseudomonadati</taxon>
        <taxon>Thermodesulfobacteriota</taxon>
        <taxon>Desulfobacteria</taxon>
        <taxon>Desulfobacterales</taxon>
        <taxon>Desulfosarcinaceae</taxon>
        <taxon>Desulfosarcina</taxon>
    </lineage>
</organism>